<feature type="transmembrane region" description="Helical" evidence="6">
    <location>
        <begin position="354"/>
        <end position="376"/>
    </location>
</feature>
<feature type="domain" description="Major facilitator superfamily (MFS) profile" evidence="7">
    <location>
        <begin position="79"/>
        <end position="511"/>
    </location>
</feature>
<keyword evidence="4 6" id="KW-1133">Transmembrane helix</keyword>
<dbReference type="PANTHER" id="PTHR43791">
    <property type="entry name" value="PERMEASE-RELATED"/>
    <property type="match status" value="1"/>
</dbReference>
<organism evidence="8 9">
    <name type="scientific">Cutaneotrichosporon cavernicola</name>
    <dbReference type="NCBI Taxonomy" id="279322"/>
    <lineage>
        <taxon>Eukaryota</taxon>
        <taxon>Fungi</taxon>
        <taxon>Dikarya</taxon>
        <taxon>Basidiomycota</taxon>
        <taxon>Agaricomycotina</taxon>
        <taxon>Tremellomycetes</taxon>
        <taxon>Trichosporonales</taxon>
        <taxon>Trichosporonaceae</taxon>
        <taxon>Cutaneotrichosporon</taxon>
    </lineage>
</organism>
<feature type="transmembrane region" description="Helical" evidence="6">
    <location>
        <begin position="220"/>
        <end position="239"/>
    </location>
</feature>
<dbReference type="Pfam" id="PF07690">
    <property type="entry name" value="MFS_1"/>
    <property type="match status" value="1"/>
</dbReference>
<dbReference type="GO" id="GO:0016020">
    <property type="term" value="C:membrane"/>
    <property type="evidence" value="ECO:0007669"/>
    <property type="project" value="UniProtKB-SubCell"/>
</dbReference>
<keyword evidence="9" id="KW-1185">Reference proteome</keyword>
<dbReference type="InterPro" id="IPR020846">
    <property type="entry name" value="MFS_dom"/>
</dbReference>
<dbReference type="AlphaFoldDB" id="A0AA48L5K6"/>
<dbReference type="RefSeq" id="XP_060457669.1">
    <property type="nucleotide sequence ID" value="XM_060601147.1"/>
</dbReference>
<evidence type="ECO:0000256" key="6">
    <source>
        <dbReference type="SAM" id="Phobius"/>
    </source>
</evidence>
<feature type="transmembrane region" description="Helical" evidence="6">
    <location>
        <begin position="129"/>
        <end position="146"/>
    </location>
</feature>
<feature type="transmembrane region" description="Helical" evidence="6">
    <location>
        <begin position="452"/>
        <end position="472"/>
    </location>
</feature>
<comment type="subcellular location">
    <subcellularLocation>
        <location evidence="1">Membrane</location>
        <topology evidence="1">Multi-pass membrane protein</topology>
    </subcellularLocation>
</comment>
<evidence type="ECO:0000259" key="7">
    <source>
        <dbReference type="PROSITE" id="PS50850"/>
    </source>
</evidence>
<evidence type="ECO:0000256" key="1">
    <source>
        <dbReference type="ARBA" id="ARBA00004141"/>
    </source>
</evidence>
<feature type="transmembrane region" description="Helical" evidence="6">
    <location>
        <begin position="419"/>
        <end position="440"/>
    </location>
</feature>
<protein>
    <recommendedName>
        <fullName evidence="7">Major facilitator superfamily (MFS) profile domain-containing protein</fullName>
    </recommendedName>
</protein>
<feature type="transmembrane region" description="Helical" evidence="6">
    <location>
        <begin position="189"/>
        <end position="208"/>
    </location>
</feature>
<dbReference type="FunFam" id="1.20.1250.20:FF:000018">
    <property type="entry name" value="MFS transporter permease"/>
    <property type="match status" value="1"/>
</dbReference>
<dbReference type="InterPro" id="IPR036259">
    <property type="entry name" value="MFS_trans_sf"/>
</dbReference>
<keyword evidence="5 6" id="KW-0472">Membrane</keyword>
<keyword evidence="3 6" id="KW-0812">Transmembrane</keyword>
<feature type="transmembrane region" description="Helical" evidence="6">
    <location>
        <begin position="484"/>
        <end position="508"/>
    </location>
</feature>
<dbReference type="GeneID" id="85496274"/>
<proteinExistence type="predicted"/>
<dbReference type="Gene3D" id="1.20.1250.20">
    <property type="entry name" value="MFS general substrate transporter like domains"/>
    <property type="match status" value="2"/>
</dbReference>
<feature type="transmembrane region" description="Helical" evidence="6">
    <location>
        <begin position="251"/>
        <end position="273"/>
    </location>
</feature>
<evidence type="ECO:0000256" key="2">
    <source>
        <dbReference type="ARBA" id="ARBA00022448"/>
    </source>
</evidence>
<dbReference type="Proteomes" id="UP001233271">
    <property type="component" value="Chromosome 5"/>
</dbReference>
<dbReference type="PROSITE" id="PS50850">
    <property type="entry name" value="MFS"/>
    <property type="match status" value="1"/>
</dbReference>
<reference evidence="8" key="1">
    <citation type="journal article" date="2023" name="BMC Genomics">
        <title>Chromosome-level genome assemblies of Cutaneotrichosporon spp. (Trichosporonales, Basidiomycota) reveal imbalanced evolution between nucleotide sequences and chromosome synteny.</title>
        <authorList>
            <person name="Kobayashi Y."/>
            <person name="Kayamori A."/>
            <person name="Aoki K."/>
            <person name="Shiwa Y."/>
            <person name="Matsutani M."/>
            <person name="Fujita N."/>
            <person name="Sugita T."/>
            <person name="Iwasaki W."/>
            <person name="Tanaka N."/>
            <person name="Takashima M."/>
        </authorList>
    </citation>
    <scope>NUCLEOTIDE SEQUENCE</scope>
    <source>
        <strain evidence="8">HIS019</strain>
    </source>
</reference>
<accession>A0AA48L5K6</accession>
<evidence type="ECO:0000313" key="9">
    <source>
        <dbReference type="Proteomes" id="UP001233271"/>
    </source>
</evidence>
<dbReference type="PANTHER" id="PTHR43791:SF3">
    <property type="entry name" value="MAJOR FACILITATOR SUPERFAMILY (MFS) PROFILE DOMAIN-CONTAINING PROTEIN"/>
    <property type="match status" value="1"/>
</dbReference>
<feature type="transmembrane region" description="Helical" evidence="6">
    <location>
        <begin position="321"/>
        <end position="342"/>
    </location>
</feature>
<dbReference type="KEGG" id="ccac:CcaHIS019_0500320"/>
<feature type="transmembrane region" description="Helical" evidence="6">
    <location>
        <begin position="158"/>
        <end position="177"/>
    </location>
</feature>
<evidence type="ECO:0000256" key="3">
    <source>
        <dbReference type="ARBA" id="ARBA00022692"/>
    </source>
</evidence>
<sequence length="530" mass="58692">MASHYDHDTEKGYDEKVEVTHVPLGRRRSSVVEDFQRSVSRKDTDQVVQDDLHRQWLDVDEGLDLKQVARINRKIDWRLLPILGAMYTISQIDRGNLGLARSANNGIMNVELGLTTKGPDGKPMPNNRYSIITLAFFVPYLVLEVPSQIGLRKFGAKIWLGTAVLLWGVVMVGMGLAPNWQTLAGLRALLGAFEAVLFPGATYLIACWYPRKQMASRNAWFYITSIMIAGLSSALAYGLSQMNGIAGRSGWRWIFIVEGCVTIVIGLLGYLLIVDFPDRATFLTEEERAIVLLRIERDRADSSVDPMTWSKFVEYMLTPKLWLFSYFFCSSAVGVYALAFFLPGILQSMGFSNIQAQLLFAPPYVWVFFPAMIGAYTSDHLAGPTRMVRGPVVAFHALCVVVGITMFSQLPSGMIAARYTGVFLTCGGCNANIAMIISWCQTSIRSQSKRGFASALVVAGGALSGIIVAVAFKDNERERGYPTGIFLSVGMNALVVIGAPSLSLWMLWKNRKADRGDAVIENDVNFHYQP</sequence>
<dbReference type="SUPFAM" id="SSF103473">
    <property type="entry name" value="MFS general substrate transporter"/>
    <property type="match status" value="1"/>
</dbReference>
<gene>
    <name evidence="8" type="ORF">CcaverHIS019_0500320</name>
</gene>
<dbReference type="InterPro" id="IPR011701">
    <property type="entry name" value="MFS"/>
</dbReference>
<evidence type="ECO:0000313" key="8">
    <source>
        <dbReference type="EMBL" id="BEI92404.1"/>
    </source>
</evidence>
<keyword evidence="2" id="KW-0813">Transport</keyword>
<evidence type="ECO:0000256" key="5">
    <source>
        <dbReference type="ARBA" id="ARBA00023136"/>
    </source>
</evidence>
<dbReference type="GO" id="GO:0022857">
    <property type="term" value="F:transmembrane transporter activity"/>
    <property type="evidence" value="ECO:0007669"/>
    <property type="project" value="InterPro"/>
</dbReference>
<evidence type="ECO:0000256" key="4">
    <source>
        <dbReference type="ARBA" id="ARBA00022989"/>
    </source>
</evidence>
<feature type="transmembrane region" description="Helical" evidence="6">
    <location>
        <begin position="388"/>
        <end position="407"/>
    </location>
</feature>
<dbReference type="EMBL" id="AP028216">
    <property type="protein sequence ID" value="BEI92404.1"/>
    <property type="molecule type" value="Genomic_DNA"/>
</dbReference>
<name>A0AA48L5K6_9TREE</name>